<feature type="transmembrane region" description="Helical" evidence="1">
    <location>
        <begin position="36"/>
        <end position="55"/>
    </location>
</feature>
<protein>
    <submittedName>
        <fullName evidence="2">Uncharacterized protein</fullName>
    </submittedName>
</protein>
<name>I1XJU5_METNJ</name>
<dbReference type="PATRIC" id="fig|754476.3.peg.1824"/>
<accession>I1XJU5</accession>
<organism evidence="2 3">
    <name type="scientific">Methylophaga nitratireducenticrescens</name>
    <dbReference type="NCBI Taxonomy" id="754476"/>
    <lineage>
        <taxon>Bacteria</taxon>
        <taxon>Pseudomonadati</taxon>
        <taxon>Pseudomonadota</taxon>
        <taxon>Gammaproteobacteria</taxon>
        <taxon>Thiotrichales</taxon>
        <taxon>Piscirickettsiaceae</taxon>
        <taxon>Methylophaga</taxon>
    </lineage>
</organism>
<keyword evidence="3" id="KW-1185">Reference proteome</keyword>
<reference evidence="2 3" key="2">
    <citation type="journal article" date="2013" name="Int. J. Syst. Evol. Microbiol.">
        <title>Methylophaga nitratireducenticrescens sp. nov. and Methylophaga frappieri sp. nov., isolated from the biofilm of the methanol-fed denitrification system treating the seawater at the Montreal Biodome.</title>
        <authorList>
            <person name="Villeneuve C."/>
            <person name="Martineau C."/>
            <person name="Mauffrey F."/>
            <person name="Villemur R."/>
        </authorList>
    </citation>
    <scope>NUCLEOTIDE SEQUENCE [LARGE SCALE GENOMIC DNA]</scope>
    <source>
        <strain evidence="2 3">JAM1</strain>
    </source>
</reference>
<keyword evidence="1" id="KW-0812">Transmembrane</keyword>
<dbReference type="HOGENOM" id="CLU_1407000_0_0_6"/>
<keyword evidence="1" id="KW-1133">Transmembrane helix</keyword>
<evidence type="ECO:0000313" key="3">
    <source>
        <dbReference type="Proteomes" id="UP000009144"/>
    </source>
</evidence>
<dbReference type="eggNOG" id="ENOG503443T">
    <property type="taxonomic scope" value="Bacteria"/>
</dbReference>
<dbReference type="OrthoDB" id="7029786at2"/>
<evidence type="ECO:0000313" key="2">
    <source>
        <dbReference type="EMBL" id="AFI84664.1"/>
    </source>
</evidence>
<sequence length="209" mass="24404">MIGLVLPVLILFLVFYIWLSVKIVRSAVNYSKEVGGNHVLAGWGAGIFMYSLILWDFIPTHAMHQYYCATEGGFTVYKSLEQWKQENPGVAETLTPIDRGPWIKKGNLTQVPLNQRFTWEFESSIHPLKIHERDERLIDSKTGEVLARYVDFNTGVGNPLVADDSLRDYKWWLKVNTCESGNKKRTRPQKYQFNRQMTLFKFLYQKEYN</sequence>
<dbReference type="Proteomes" id="UP000009144">
    <property type="component" value="Chromosome"/>
</dbReference>
<dbReference type="AlphaFoldDB" id="I1XJU5"/>
<proteinExistence type="predicted"/>
<keyword evidence="1" id="KW-0472">Membrane</keyword>
<gene>
    <name evidence="2" type="ordered locus">Q7A_1846</name>
</gene>
<evidence type="ECO:0000256" key="1">
    <source>
        <dbReference type="SAM" id="Phobius"/>
    </source>
</evidence>
<dbReference type="KEGG" id="mej:Q7A_1846"/>
<dbReference type="RefSeq" id="WP_014707035.1">
    <property type="nucleotide sequence ID" value="NC_017857.3"/>
</dbReference>
<reference evidence="2 3" key="1">
    <citation type="journal article" date="2012" name="J. Bacteriol.">
        <title>Complete genome sequences of Methylophaga sp. strain JAM1 and Methylophaga sp. strain JAM7.</title>
        <authorList>
            <person name="Villeneuve C."/>
            <person name="Martineau C."/>
            <person name="Mauffrey F."/>
            <person name="Villemur R."/>
        </authorList>
    </citation>
    <scope>NUCLEOTIDE SEQUENCE [LARGE SCALE GENOMIC DNA]</scope>
    <source>
        <strain evidence="2 3">JAM1</strain>
    </source>
</reference>
<dbReference type="EMBL" id="CP003390">
    <property type="protein sequence ID" value="AFI84664.1"/>
    <property type="molecule type" value="Genomic_DNA"/>
</dbReference>
<dbReference type="STRING" id="754476.Q7A_1846"/>